<dbReference type="EMBL" id="ODYU01010679">
    <property type="protein sequence ID" value="SOQ55953.1"/>
    <property type="molecule type" value="Genomic_DNA"/>
</dbReference>
<protein>
    <submittedName>
        <fullName evidence="2">SFRICE_015444</fullName>
    </submittedName>
</protein>
<proteinExistence type="predicted"/>
<dbReference type="AlphaFoldDB" id="A0A2H1WSC1"/>
<name>A0A2H1WSC1_SPOFR</name>
<accession>A0A2H1WSC1</accession>
<gene>
    <name evidence="2" type="ORF">SFRICE_015444</name>
</gene>
<evidence type="ECO:0000313" key="2">
    <source>
        <dbReference type="EMBL" id="SOQ55953.1"/>
    </source>
</evidence>
<reference evidence="2" key="1">
    <citation type="submission" date="2016-07" db="EMBL/GenBank/DDBJ databases">
        <authorList>
            <person name="Bretaudeau A."/>
        </authorList>
    </citation>
    <scope>NUCLEOTIDE SEQUENCE</scope>
    <source>
        <strain evidence="2">Rice</strain>
        <tissue evidence="2">Whole body</tissue>
    </source>
</reference>
<organism evidence="2">
    <name type="scientific">Spodoptera frugiperda</name>
    <name type="common">Fall armyworm</name>
    <dbReference type="NCBI Taxonomy" id="7108"/>
    <lineage>
        <taxon>Eukaryota</taxon>
        <taxon>Metazoa</taxon>
        <taxon>Ecdysozoa</taxon>
        <taxon>Arthropoda</taxon>
        <taxon>Hexapoda</taxon>
        <taxon>Insecta</taxon>
        <taxon>Pterygota</taxon>
        <taxon>Neoptera</taxon>
        <taxon>Endopterygota</taxon>
        <taxon>Lepidoptera</taxon>
        <taxon>Glossata</taxon>
        <taxon>Ditrysia</taxon>
        <taxon>Noctuoidea</taxon>
        <taxon>Noctuidae</taxon>
        <taxon>Amphipyrinae</taxon>
        <taxon>Spodoptera</taxon>
    </lineage>
</organism>
<sequence>MLGVDESPDGKLPPPPMNAQNTRSVTSALPTYWGARNLRIVGESGIRKIAKGVIGPLVTSLTQRKHCFTSVFCEAVVLLRSSRSIRAEAWLLYTLQISPYDGCDTHRMSRRDEKVSIGDDDCLPSSDASARLPACTIRKEISKMDLNGGFTILYPHIYVQNVGVVVSAVAGQPAAMQRVAGSIPARSNCLCDPQIVVSGLGGICIYKYTSSHTHDAQTRNNNLWITQRVSPCVIRTRHILHGSWLPSHRTNHAVTIESSAHILGVDVIRFACQYAVSSRELFYPSGRRFSALCALTIASLACLSAEIHIIKLMKN</sequence>
<evidence type="ECO:0000256" key="1">
    <source>
        <dbReference type="SAM" id="MobiDB-lite"/>
    </source>
</evidence>
<feature type="region of interest" description="Disordered" evidence="1">
    <location>
        <begin position="1"/>
        <end position="24"/>
    </location>
</feature>